<protein>
    <recommendedName>
        <fullName evidence="3">Copper type II ascorbate-dependent monooxygenase C-terminal domain-containing protein</fullName>
    </recommendedName>
</protein>
<dbReference type="GO" id="GO:0004500">
    <property type="term" value="F:dopamine beta-monooxygenase activity"/>
    <property type="evidence" value="ECO:0007669"/>
    <property type="project" value="InterPro"/>
</dbReference>
<dbReference type="Gene3D" id="2.60.120.230">
    <property type="match status" value="1"/>
</dbReference>
<dbReference type="InterPro" id="IPR036939">
    <property type="entry name" value="Cu2_ascorb_mOase_N_sf"/>
</dbReference>
<keyword evidence="1" id="KW-1015">Disulfide bond</keyword>
<evidence type="ECO:0000256" key="1">
    <source>
        <dbReference type="ARBA" id="ARBA00023157"/>
    </source>
</evidence>
<feature type="region of interest" description="Disordered" evidence="2">
    <location>
        <begin position="15"/>
        <end position="40"/>
    </location>
</feature>
<feature type="compositionally biased region" description="Polar residues" evidence="2">
    <location>
        <begin position="15"/>
        <end position="35"/>
    </location>
</feature>
<keyword evidence="5" id="KW-1185">Reference proteome</keyword>
<gene>
    <name evidence="4" type="ORF">GCM10012284_14920</name>
</gene>
<dbReference type="InterPro" id="IPR024548">
    <property type="entry name" value="Cu2_monoox_C"/>
</dbReference>
<evidence type="ECO:0000259" key="3">
    <source>
        <dbReference type="Pfam" id="PF03712"/>
    </source>
</evidence>
<dbReference type="InterPro" id="IPR000945">
    <property type="entry name" value="DBH-like"/>
</dbReference>
<evidence type="ECO:0000256" key="2">
    <source>
        <dbReference type="SAM" id="MobiDB-lite"/>
    </source>
</evidence>
<dbReference type="AlphaFoldDB" id="A0A8J3BXV9"/>
<dbReference type="InterPro" id="IPR008977">
    <property type="entry name" value="PHM/PNGase_F_dom_sf"/>
</dbReference>
<dbReference type="Pfam" id="PF03712">
    <property type="entry name" value="Cu2_monoox_C"/>
    <property type="match status" value="1"/>
</dbReference>
<organism evidence="4 5">
    <name type="scientific">Mangrovihabitans endophyticus</name>
    <dbReference type="NCBI Taxonomy" id="1751298"/>
    <lineage>
        <taxon>Bacteria</taxon>
        <taxon>Bacillati</taxon>
        <taxon>Actinomycetota</taxon>
        <taxon>Actinomycetes</taxon>
        <taxon>Micromonosporales</taxon>
        <taxon>Micromonosporaceae</taxon>
        <taxon>Mangrovihabitans</taxon>
    </lineage>
</organism>
<dbReference type="PANTHER" id="PTHR10157:SF23">
    <property type="entry name" value="MOXD1 HOMOLOG 1"/>
    <property type="match status" value="1"/>
</dbReference>
<feature type="domain" description="Copper type II ascorbate-dependent monooxygenase C-terminal" evidence="3">
    <location>
        <begin position="266"/>
        <end position="368"/>
    </location>
</feature>
<name>A0A8J3BXV9_9ACTN</name>
<dbReference type="PANTHER" id="PTHR10157">
    <property type="entry name" value="DOPAMINE BETA HYDROXYLASE RELATED"/>
    <property type="match status" value="1"/>
</dbReference>
<sequence length="377" mass="39535">MAALTLLPALAACSGNSESASTNTSPGTHQHSGTAANAAALPLRTGERFQNLGMSRPYTPAPPAGGTDDYRCMVIDPKLTAPAYLTGSQFEPQNPAIAHHAIIFVVSPEHAAEARAKDAAAPGEGYTCFGNDGLQGSAWVDVWTPGGKETLLDRDAGYAMKPGSLIVLQVHYNLLASGGKAVGSDQSSVRLRLTDGTANTVPLTTTNVVAPIELPCPAGETGPLCDRDAAVADVAKRSPGTPDQAGRLLKMCSGGKPQPGNTQSCDKRIPAPMTVYATRGHMHLLGRSIKIELNPGTATAQTLLDVPSFDFDNQALQILDRPVHLKAGDKVRLTCTHDASLRARLPQLKTLPPRYVVWGEGTSDEMCLGIMTTSPDA</sequence>
<accession>A0A8J3BXV9</accession>
<dbReference type="InterPro" id="IPR014784">
    <property type="entry name" value="Cu2_ascorb_mOase-like_C"/>
</dbReference>
<dbReference type="EMBL" id="BMMX01000003">
    <property type="protein sequence ID" value="GGK81878.1"/>
    <property type="molecule type" value="Genomic_DNA"/>
</dbReference>
<comment type="caution">
    <text evidence="4">The sequence shown here is derived from an EMBL/GenBank/DDBJ whole genome shotgun (WGS) entry which is preliminary data.</text>
</comment>
<reference evidence="4" key="1">
    <citation type="journal article" date="2014" name="Int. J. Syst. Evol. Microbiol.">
        <title>Complete genome sequence of Corynebacterium casei LMG S-19264T (=DSM 44701T), isolated from a smear-ripened cheese.</title>
        <authorList>
            <consortium name="US DOE Joint Genome Institute (JGI-PGF)"/>
            <person name="Walter F."/>
            <person name="Albersmeier A."/>
            <person name="Kalinowski J."/>
            <person name="Ruckert C."/>
        </authorList>
    </citation>
    <scope>NUCLEOTIDE SEQUENCE</scope>
    <source>
        <strain evidence="4">CGMCC 4.7299</strain>
    </source>
</reference>
<proteinExistence type="predicted"/>
<dbReference type="GO" id="GO:0005507">
    <property type="term" value="F:copper ion binding"/>
    <property type="evidence" value="ECO:0007669"/>
    <property type="project" value="InterPro"/>
</dbReference>
<evidence type="ECO:0000313" key="5">
    <source>
        <dbReference type="Proteomes" id="UP000656042"/>
    </source>
</evidence>
<reference evidence="4" key="2">
    <citation type="submission" date="2020-09" db="EMBL/GenBank/DDBJ databases">
        <authorList>
            <person name="Sun Q."/>
            <person name="Zhou Y."/>
        </authorList>
    </citation>
    <scope>NUCLEOTIDE SEQUENCE</scope>
    <source>
        <strain evidence="4">CGMCC 4.7299</strain>
    </source>
</reference>
<evidence type="ECO:0000313" key="4">
    <source>
        <dbReference type="EMBL" id="GGK81878.1"/>
    </source>
</evidence>
<dbReference type="Proteomes" id="UP000656042">
    <property type="component" value="Unassembled WGS sequence"/>
</dbReference>
<dbReference type="Gene3D" id="2.60.120.310">
    <property type="entry name" value="Copper type II, ascorbate-dependent monooxygenase, N-terminal domain"/>
    <property type="match status" value="1"/>
</dbReference>
<dbReference type="RefSeq" id="WP_229715645.1">
    <property type="nucleotide sequence ID" value="NZ_BMMX01000003.1"/>
</dbReference>
<dbReference type="SUPFAM" id="SSF49742">
    <property type="entry name" value="PHM/PNGase F"/>
    <property type="match status" value="2"/>
</dbReference>